<gene>
    <name evidence="1" type="ORF">XNOV1_A018051</name>
</gene>
<proteinExistence type="predicted"/>
<organism evidence="1 2">
    <name type="scientific">Xyrichtys novacula</name>
    <name type="common">Pearly razorfish</name>
    <name type="synonym">Hemipteronotus novacula</name>
    <dbReference type="NCBI Taxonomy" id="13765"/>
    <lineage>
        <taxon>Eukaryota</taxon>
        <taxon>Metazoa</taxon>
        <taxon>Chordata</taxon>
        <taxon>Craniata</taxon>
        <taxon>Vertebrata</taxon>
        <taxon>Euteleostomi</taxon>
        <taxon>Actinopterygii</taxon>
        <taxon>Neopterygii</taxon>
        <taxon>Teleostei</taxon>
        <taxon>Neoteleostei</taxon>
        <taxon>Acanthomorphata</taxon>
        <taxon>Eupercaria</taxon>
        <taxon>Labriformes</taxon>
        <taxon>Labridae</taxon>
        <taxon>Xyrichtys</taxon>
    </lineage>
</organism>
<accession>A0AAV1GWY2</accession>
<reference evidence="1" key="1">
    <citation type="submission" date="2023-08" db="EMBL/GenBank/DDBJ databases">
        <authorList>
            <person name="Alioto T."/>
            <person name="Alioto T."/>
            <person name="Gomez Garrido J."/>
        </authorList>
    </citation>
    <scope>NUCLEOTIDE SEQUENCE</scope>
</reference>
<keyword evidence="2" id="KW-1185">Reference proteome</keyword>
<evidence type="ECO:0000313" key="1">
    <source>
        <dbReference type="EMBL" id="CAJ1076958.1"/>
    </source>
</evidence>
<dbReference type="EMBL" id="OY660879">
    <property type="protein sequence ID" value="CAJ1076958.1"/>
    <property type="molecule type" value="Genomic_DNA"/>
</dbReference>
<evidence type="ECO:0000313" key="2">
    <source>
        <dbReference type="Proteomes" id="UP001178508"/>
    </source>
</evidence>
<dbReference type="Proteomes" id="UP001178508">
    <property type="component" value="Chromosome 16"/>
</dbReference>
<dbReference type="AlphaFoldDB" id="A0AAV1GWY2"/>
<protein>
    <submittedName>
        <fullName evidence="1">Uncharacterized protein</fullName>
    </submittedName>
</protein>
<name>A0AAV1GWY2_XYRNO</name>
<sequence>MAAVCLKSGVLGGGKKISAPREGLLGLGTVGGSKLGGGRLGVMEVRRLLSVGGAASSSMVVRLLGPEVSALSQ</sequence>